<dbReference type="EMBL" id="CP058905">
    <property type="protein sequence ID" value="QLJ96681.1"/>
    <property type="molecule type" value="Genomic_DNA"/>
</dbReference>
<accession>A0A7D5Y6K3</accession>
<dbReference type="InterPro" id="IPR036525">
    <property type="entry name" value="Tubulin/FtsZ_GTPase_sf"/>
</dbReference>
<evidence type="ECO:0008006" key="2">
    <source>
        <dbReference type="Google" id="ProtNLM"/>
    </source>
</evidence>
<dbReference type="InterPro" id="IPR025904">
    <property type="entry name" value="Tubulin-like"/>
</dbReference>
<protein>
    <recommendedName>
        <fullName evidence="2">Tubulin like</fullName>
    </recommendedName>
</protein>
<proteinExistence type="predicted"/>
<dbReference type="AlphaFoldDB" id="A0A7D5Y6K3"/>
<sequence length="1032" mass="114384">MLPALVIGLGGTGSIAAAHLKHRLATEQRWQDLRRDPGAPERTAGRPYDWPVLLRALDVDRRTRPRVDGVSLDVDTEDLYLDGSVRSMIDKVRQGRDVAQEFYPTVVPWFGPEDAREIRDDEALSFLVEGAGQIRSFGRLAFFSDVLGPTPVTKRLEDALDQLTLVDADSMPNIYVVSSTAGGTGAGILLDVLAYLQKLRQEHGGGFTVTLFCVLSGAFRRRLEGPQRTRSEANGYALLRELDRLMNTDRRHPAEFRWSARNRHEMTAAPAQYTYFIDGRRSRSSGRHLPAYDAESVCPVAVADAVYAHLLPTVGPAFSSYRVNAKKYTRGSTDIYSTFGVYLVEYAWEPVIRGLVDRAAADVLAALPTAVGDLGPEVDQFLSGATDARDAEGAQPPPVLQELDSDPAREGLLAPSSTWLTAPGGGPRLPDLPNLRLPFEDIRPMRTDYQGQVVVDATQETLRVFWGGQNVPLTLKTQQQWHPVADHHARETDRQWGVALRGAVARIMSRRDGGPRGGLAFLDRVQQRLDLFRSRVEQAPRADPGVAKAARDQAEERVREDRGMFRGRHQLAYLAAEQSLLTAHYQQDCQLRTLLMLERMTQTVAVVRKEAQGWRDAVDDATRVVRLAMEDVRNERRQAERFPLRRVVPAVDDHRTEDWLYDRSVGAADGDGLRPRLSDVGSALAWRVSLANGASTLVLASASGQSASAGPAETVVRALRDRARPLIAPLRQLSVFELLERSRVPADELGRELLDGSDWLVNYDDEEHRRLVNLAQDDDGEPQQQVYAFAALPSSGAPGAALSRELWAFLGKQRVDLNDIVPSNEAEERPVTDKIVLFASRHSLRLAAFDGFTDLRRSYEEQRASPPSPHVIAEEKNAAVLEAYSEKLVGDGVLARSLGRLGGDLLPLCRDADLLQAAAVALANERLSPILAPDGGDHVLGWTTRSQRGRPHQEIGDEARLGLILRNLVTLSTRLAEIRRDAVLAAADEARRDMDWEYGTRRFYALPSAHRIEPELWHLLTVAAHVAIDRRS</sequence>
<dbReference type="Gene3D" id="3.40.50.1440">
    <property type="entry name" value="Tubulin/FtsZ, GTPase domain"/>
    <property type="match status" value="1"/>
</dbReference>
<evidence type="ECO:0000313" key="1">
    <source>
        <dbReference type="EMBL" id="QLJ96681.1"/>
    </source>
</evidence>
<organism evidence="1">
    <name type="scientific">Micromonospora carbonacea</name>
    <dbReference type="NCBI Taxonomy" id="47853"/>
    <lineage>
        <taxon>Bacteria</taxon>
        <taxon>Bacillati</taxon>
        <taxon>Actinomycetota</taxon>
        <taxon>Actinomycetes</taxon>
        <taxon>Micromonosporales</taxon>
        <taxon>Micromonosporaceae</taxon>
        <taxon>Micromonospora</taxon>
    </lineage>
</organism>
<name>A0A7D5Y6K3_9ACTN</name>
<dbReference type="Pfam" id="PF13809">
    <property type="entry name" value="Tubulin_2"/>
    <property type="match status" value="1"/>
</dbReference>
<gene>
    <name evidence="1" type="ORF">HZU44_17355</name>
</gene>
<reference evidence="1" key="1">
    <citation type="submission" date="2020-08" db="EMBL/GenBank/DDBJ databases">
        <title>A bifunctional nitrone conjugated secondary metabolite targeting the ribosome.</title>
        <authorList>
            <person name="Limbrick E.M."/>
            <person name="Graf M."/>
            <person name="Derewacz D.K."/>
            <person name="Nguyen F."/>
            <person name="Spraggins J.M."/>
            <person name="Wieland M."/>
            <person name="Ynigez-Gutierrez A.E."/>
            <person name="Reisman B.J."/>
            <person name="Zinshteyn B."/>
            <person name="McCulloch K."/>
            <person name="Iverson T.M."/>
            <person name="Green R."/>
            <person name="Wilson D.N."/>
            <person name="Bachmann B.O."/>
        </authorList>
    </citation>
    <scope>NUCLEOTIDE SEQUENCE</scope>
    <source>
        <strain evidence="1">Africana</strain>
    </source>
</reference>